<dbReference type="Gene3D" id="1.10.510.10">
    <property type="entry name" value="Transferase(Phosphotransferase) domain 1"/>
    <property type="match status" value="1"/>
</dbReference>
<feature type="domain" description="Protein kinase" evidence="13">
    <location>
        <begin position="350"/>
        <end position="613"/>
    </location>
</feature>
<evidence type="ECO:0000256" key="4">
    <source>
        <dbReference type="ARBA" id="ARBA00012483"/>
    </source>
</evidence>
<dbReference type="Gene3D" id="3.30.200.20">
    <property type="entry name" value="Phosphorylase Kinase, domain 1"/>
    <property type="match status" value="1"/>
</dbReference>
<evidence type="ECO:0000256" key="1">
    <source>
        <dbReference type="ARBA" id="ARBA00000900"/>
    </source>
</evidence>
<dbReference type="InterPro" id="IPR006016">
    <property type="entry name" value="UspA"/>
</dbReference>
<reference evidence="15" key="1">
    <citation type="submission" date="2020-03" db="EMBL/GenBank/DDBJ databases">
        <authorList>
            <person name="Zhang R."/>
        </authorList>
    </citation>
    <scope>NUCLEOTIDE SEQUENCE</scope>
</reference>
<evidence type="ECO:0000259" key="14">
    <source>
        <dbReference type="PROSITE" id="PS51698"/>
    </source>
</evidence>
<evidence type="ECO:0000256" key="7">
    <source>
        <dbReference type="ARBA" id="ARBA00022741"/>
    </source>
</evidence>
<keyword evidence="7 11" id="KW-0547">Nucleotide-binding</keyword>
<dbReference type="PROSITE" id="PS50011">
    <property type="entry name" value="PROTEIN_KINASE_DOM"/>
    <property type="match status" value="1"/>
</dbReference>
<dbReference type="Pfam" id="PF04564">
    <property type="entry name" value="U-box"/>
    <property type="match status" value="1"/>
</dbReference>
<name>A0A6M2EQ61_9ROSI</name>
<dbReference type="CDD" id="cd01989">
    <property type="entry name" value="USP_STK_Ubox_N"/>
    <property type="match status" value="1"/>
</dbReference>
<dbReference type="UniPathway" id="UPA00143"/>
<dbReference type="EC" id="2.3.2.27" evidence="4"/>
<comment type="catalytic activity">
    <reaction evidence="1">
        <text>S-ubiquitinyl-[E2 ubiquitin-conjugating enzyme]-L-cysteine + [acceptor protein]-L-lysine = [E2 ubiquitin-conjugating enzyme]-L-cysteine + N(6)-ubiquitinyl-[acceptor protein]-L-lysine.</text>
        <dbReference type="EC" id="2.3.2.27"/>
    </reaction>
</comment>
<evidence type="ECO:0000256" key="5">
    <source>
        <dbReference type="ARBA" id="ARBA00022527"/>
    </source>
</evidence>
<dbReference type="Pfam" id="PF00582">
    <property type="entry name" value="Usp"/>
    <property type="match status" value="1"/>
</dbReference>
<evidence type="ECO:0000256" key="3">
    <source>
        <dbReference type="ARBA" id="ARBA00004906"/>
    </source>
</evidence>
<evidence type="ECO:0000313" key="15">
    <source>
        <dbReference type="EMBL" id="NUU87513.1"/>
    </source>
</evidence>
<dbReference type="AlphaFoldDB" id="A0A6M2EQ61"/>
<dbReference type="SMART" id="SM00504">
    <property type="entry name" value="Ubox"/>
    <property type="match status" value="1"/>
</dbReference>
<comment type="pathway">
    <text evidence="3">Protein modification; protein ubiquitination.</text>
</comment>
<evidence type="ECO:0000256" key="2">
    <source>
        <dbReference type="ARBA" id="ARBA00003861"/>
    </source>
</evidence>
<accession>A0A6M2EQ61</accession>
<dbReference type="GO" id="GO:0061630">
    <property type="term" value="F:ubiquitin protein ligase activity"/>
    <property type="evidence" value="ECO:0007669"/>
    <property type="project" value="UniProtKB-EC"/>
</dbReference>
<evidence type="ECO:0000256" key="12">
    <source>
        <dbReference type="SAM" id="Coils"/>
    </source>
</evidence>
<dbReference type="SUPFAM" id="SSF52402">
    <property type="entry name" value="Adenine nucleotide alpha hydrolases-like"/>
    <property type="match status" value="1"/>
</dbReference>
<dbReference type="PROSITE" id="PS00108">
    <property type="entry name" value="PROTEIN_KINASE_ST"/>
    <property type="match status" value="1"/>
</dbReference>
<dbReference type="SUPFAM" id="SSF56112">
    <property type="entry name" value="Protein kinase-like (PK-like)"/>
    <property type="match status" value="1"/>
</dbReference>
<dbReference type="Pfam" id="PF07714">
    <property type="entry name" value="PK_Tyr_Ser-Thr"/>
    <property type="match status" value="1"/>
</dbReference>
<dbReference type="Gene3D" id="3.30.40.10">
    <property type="entry name" value="Zinc/RING finger domain, C3HC4 (zinc finger)"/>
    <property type="match status" value="1"/>
</dbReference>
<dbReference type="PROSITE" id="PS00107">
    <property type="entry name" value="PROTEIN_KINASE_ATP"/>
    <property type="match status" value="1"/>
</dbReference>
<evidence type="ECO:0000256" key="6">
    <source>
        <dbReference type="ARBA" id="ARBA00022679"/>
    </source>
</evidence>
<dbReference type="SUPFAM" id="SSF57850">
    <property type="entry name" value="RING/U-box"/>
    <property type="match status" value="1"/>
</dbReference>
<dbReference type="GO" id="GO:0016567">
    <property type="term" value="P:protein ubiquitination"/>
    <property type="evidence" value="ECO:0007669"/>
    <property type="project" value="UniProtKB-UniPathway"/>
</dbReference>
<dbReference type="GO" id="GO:0005524">
    <property type="term" value="F:ATP binding"/>
    <property type="evidence" value="ECO:0007669"/>
    <property type="project" value="UniProtKB-UniRule"/>
</dbReference>
<dbReference type="PROSITE" id="PS51698">
    <property type="entry name" value="U_BOX"/>
    <property type="match status" value="1"/>
</dbReference>
<dbReference type="SMART" id="SM00220">
    <property type="entry name" value="S_TKc"/>
    <property type="match status" value="1"/>
</dbReference>
<dbReference type="PANTHER" id="PTHR45647:SF65">
    <property type="entry name" value="U-BOX DOMAIN-CONTAINING PROTEIN KINASE FAMILY PROTEIN"/>
    <property type="match status" value="1"/>
</dbReference>
<dbReference type="InterPro" id="IPR000719">
    <property type="entry name" value="Prot_kinase_dom"/>
</dbReference>
<evidence type="ECO:0000256" key="11">
    <source>
        <dbReference type="PROSITE-ProRule" id="PRU10141"/>
    </source>
</evidence>
<keyword evidence="12" id="KW-0175">Coiled coil</keyword>
<dbReference type="CDD" id="cd16655">
    <property type="entry name" value="RING-Ubox_WDSUB1-like"/>
    <property type="match status" value="1"/>
</dbReference>
<feature type="binding site" evidence="11">
    <location>
        <position position="377"/>
    </location>
    <ligand>
        <name>ATP</name>
        <dbReference type="ChEBI" id="CHEBI:30616"/>
    </ligand>
</feature>
<comment type="function">
    <text evidence="2">Functions as an E3 ubiquitin ligase.</text>
</comment>
<dbReference type="InterPro" id="IPR014729">
    <property type="entry name" value="Rossmann-like_a/b/a_fold"/>
</dbReference>
<dbReference type="InterPro" id="IPR008271">
    <property type="entry name" value="Ser/Thr_kinase_AS"/>
</dbReference>
<dbReference type="PANTHER" id="PTHR45647">
    <property type="entry name" value="OS02G0152300 PROTEIN"/>
    <property type="match status" value="1"/>
</dbReference>
<dbReference type="GO" id="GO:0004674">
    <property type="term" value="F:protein serine/threonine kinase activity"/>
    <property type="evidence" value="ECO:0007669"/>
    <property type="project" value="UniProtKB-KW"/>
</dbReference>
<sequence>MTVVAVAVTGSDGVGGRGSRRAVRWAAENLSAKAKRLTLVHIVPRITCIPSPCGGDGMVIEELDENVVALYLDEMKMKLEDDIFLPFKKLCKSRVEKVETVVIEDDNPATGLLRYVRESGIDSLVLGSCSSNCLLRKLKGPGVPTTVLKCAPETCDVHVVSRRKIISKSATSSASIDSKVEGTFASSSVTNLSHLDPHMGLSMTLDVGSCNSLACRESDQAEVEQLQLELQNTIMMYKRACEELVHTQNKVQLLSLECLEEENKVNAALEREETLKRIAAEEKARYLQAIEEVEEAKDLLAKEANGRQIAERNALNESLEKQKIVDAVFSNDRRYKRYTKDEIELATGFFSGSNVIGEGSYGKVYKCILDHTPVAVKVFCPDAVNKKQEFLREVEILTQLHHPHLVLLVGACPDNGCLVYEYLENGSLEESIFRRNGKQSLPWFVRFRIVFEVACGLAFLHSSKPDPIVHRDLKPGNILLDRNYVSKIGDVGLAKLISDVVPDNMTEYRDSILAGTLNYMDPEYQRTGTVRPKSDLYAFGVTILQVLTARPPSGLILTVENAIMNGSFTDILDKSVKDWPLGETEELAKIALKCSSLMCRDRPDLDAEVLPVLRRLVDVAAASVEVGRGNIYAPSHYFCPILQDLMDDPYIAADGFTYEQRAIKAWLDRHNISPVTKLRFQHSISKPHITFSHTGVEITCDYESALKIVELYVYTTKTTRCQSFPCCFAFHHVEITTKLCN</sequence>
<evidence type="ECO:0000256" key="8">
    <source>
        <dbReference type="ARBA" id="ARBA00022777"/>
    </source>
</evidence>
<evidence type="ECO:0000259" key="13">
    <source>
        <dbReference type="PROSITE" id="PS50011"/>
    </source>
</evidence>
<protein>
    <recommendedName>
        <fullName evidence="4">RING-type E3 ubiquitin transferase</fullName>
        <ecNumber evidence="4">2.3.2.27</ecNumber>
    </recommendedName>
</protein>
<dbReference type="InterPro" id="IPR011009">
    <property type="entry name" value="Kinase-like_dom_sf"/>
</dbReference>
<feature type="coiled-coil region" evidence="12">
    <location>
        <begin position="276"/>
        <end position="303"/>
    </location>
</feature>
<keyword evidence="6" id="KW-0808">Transferase</keyword>
<keyword evidence="10 11" id="KW-0067">ATP-binding</keyword>
<keyword evidence="9" id="KW-0833">Ubl conjugation pathway</keyword>
<dbReference type="Gene3D" id="3.40.50.620">
    <property type="entry name" value="HUPs"/>
    <property type="match status" value="1"/>
</dbReference>
<dbReference type="InterPro" id="IPR003613">
    <property type="entry name" value="Ubox_domain"/>
</dbReference>
<evidence type="ECO:0000256" key="9">
    <source>
        <dbReference type="ARBA" id="ARBA00022786"/>
    </source>
</evidence>
<keyword evidence="5" id="KW-0723">Serine/threonine-protein kinase</keyword>
<feature type="domain" description="U-box" evidence="14">
    <location>
        <begin position="632"/>
        <end position="706"/>
    </location>
</feature>
<proteinExistence type="predicted"/>
<organism evidence="15">
    <name type="scientific">Populus davidiana</name>
    <dbReference type="NCBI Taxonomy" id="266767"/>
    <lineage>
        <taxon>Eukaryota</taxon>
        <taxon>Viridiplantae</taxon>
        <taxon>Streptophyta</taxon>
        <taxon>Embryophyta</taxon>
        <taxon>Tracheophyta</taxon>
        <taxon>Spermatophyta</taxon>
        <taxon>Magnoliopsida</taxon>
        <taxon>eudicotyledons</taxon>
        <taxon>Gunneridae</taxon>
        <taxon>Pentapetalae</taxon>
        <taxon>rosids</taxon>
        <taxon>fabids</taxon>
        <taxon>Malpighiales</taxon>
        <taxon>Salicaceae</taxon>
        <taxon>Saliceae</taxon>
        <taxon>Populus</taxon>
    </lineage>
</organism>
<keyword evidence="8" id="KW-0418">Kinase</keyword>
<dbReference type="EMBL" id="GILB01007180">
    <property type="protein sequence ID" value="NUU87513.1"/>
    <property type="molecule type" value="Transcribed_RNA"/>
</dbReference>
<dbReference type="InterPro" id="IPR001245">
    <property type="entry name" value="Ser-Thr/Tyr_kinase_cat_dom"/>
</dbReference>
<dbReference type="InterPro" id="IPR013083">
    <property type="entry name" value="Znf_RING/FYVE/PHD"/>
</dbReference>
<dbReference type="InterPro" id="IPR017441">
    <property type="entry name" value="Protein_kinase_ATP_BS"/>
</dbReference>
<evidence type="ECO:0000256" key="10">
    <source>
        <dbReference type="ARBA" id="ARBA00022840"/>
    </source>
</evidence>
<dbReference type="InterPro" id="IPR051348">
    <property type="entry name" value="U-box_ubiquitin_ligases"/>
</dbReference>